<protein>
    <submittedName>
        <fullName evidence="1">Uncharacterized protein</fullName>
    </submittedName>
</protein>
<accession>A0ACB9J3Y9</accession>
<dbReference type="Proteomes" id="UP001056120">
    <property type="component" value="Linkage Group LG05"/>
</dbReference>
<keyword evidence="2" id="KW-1185">Reference proteome</keyword>
<dbReference type="EMBL" id="CM042022">
    <property type="protein sequence ID" value="KAI3814495.1"/>
    <property type="molecule type" value="Genomic_DNA"/>
</dbReference>
<reference evidence="2" key="1">
    <citation type="journal article" date="2022" name="Mol. Ecol. Resour.">
        <title>The genomes of chicory, endive, great burdock and yacon provide insights into Asteraceae palaeo-polyploidization history and plant inulin production.</title>
        <authorList>
            <person name="Fan W."/>
            <person name="Wang S."/>
            <person name="Wang H."/>
            <person name="Wang A."/>
            <person name="Jiang F."/>
            <person name="Liu H."/>
            <person name="Zhao H."/>
            <person name="Xu D."/>
            <person name="Zhang Y."/>
        </authorList>
    </citation>
    <scope>NUCLEOTIDE SEQUENCE [LARGE SCALE GENOMIC DNA]</scope>
    <source>
        <strain evidence="2">cv. Yunnan</strain>
    </source>
</reference>
<proteinExistence type="predicted"/>
<reference evidence="1 2" key="2">
    <citation type="journal article" date="2022" name="Mol. Ecol. Resour.">
        <title>The genomes of chicory, endive, great burdock and yacon provide insights into Asteraceae paleo-polyploidization history and plant inulin production.</title>
        <authorList>
            <person name="Fan W."/>
            <person name="Wang S."/>
            <person name="Wang H."/>
            <person name="Wang A."/>
            <person name="Jiang F."/>
            <person name="Liu H."/>
            <person name="Zhao H."/>
            <person name="Xu D."/>
            <person name="Zhang Y."/>
        </authorList>
    </citation>
    <scope>NUCLEOTIDE SEQUENCE [LARGE SCALE GENOMIC DNA]</scope>
    <source>
        <strain evidence="2">cv. Yunnan</strain>
        <tissue evidence="1">Leaves</tissue>
    </source>
</reference>
<evidence type="ECO:0000313" key="1">
    <source>
        <dbReference type="EMBL" id="KAI3814495.1"/>
    </source>
</evidence>
<comment type="caution">
    <text evidence="1">The sequence shown here is derived from an EMBL/GenBank/DDBJ whole genome shotgun (WGS) entry which is preliminary data.</text>
</comment>
<sequence length="73" mass="8370">MDAYDVVSDLAVDGKGIPRYKLKCMVKEGTSWIKKVVLSLRKMGFCTTVHFLLVTKAEKSTTYFLLLYRCLVF</sequence>
<organism evidence="1 2">
    <name type="scientific">Smallanthus sonchifolius</name>
    <dbReference type="NCBI Taxonomy" id="185202"/>
    <lineage>
        <taxon>Eukaryota</taxon>
        <taxon>Viridiplantae</taxon>
        <taxon>Streptophyta</taxon>
        <taxon>Embryophyta</taxon>
        <taxon>Tracheophyta</taxon>
        <taxon>Spermatophyta</taxon>
        <taxon>Magnoliopsida</taxon>
        <taxon>eudicotyledons</taxon>
        <taxon>Gunneridae</taxon>
        <taxon>Pentapetalae</taxon>
        <taxon>asterids</taxon>
        <taxon>campanulids</taxon>
        <taxon>Asterales</taxon>
        <taxon>Asteraceae</taxon>
        <taxon>Asteroideae</taxon>
        <taxon>Heliantheae alliance</taxon>
        <taxon>Millerieae</taxon>
        <taxon>Smallanthus</taxon>
    </lineage>
</organism>
<gene>
    <name evidence="1" type="ORF">L1987_14135</name>
</gene>
<name>A0ACB9J3Y9_9ASTR</name>
<evidence type="ECO:0000313" key="2">
    <source>
        <dbReference type="Proteomes" id="UP001056120"/>
    </source>
</evidence>